<feature type="repeat" description="Cell wall-binding" evidence="2">
    <location>
        <begin position="35"/>
        <end position="54"/>
    </location>
</feature>
<dbReference type="SUPFAM" id="SSF69360">
    <property type="entry name" value="Cell wall binding repeat"/>
    <property type="match status" value="1"/>
</dbReference>
<dbReference type="Gene3D" id="2.10.270.10">
    <property type="entry name" value="Cholin Binding"/>
    <property type="match status" value="1"/>
</dbReference>
<evidence type="ECO:0000313" key="4">
    <source>
        <dbReference type="Proteomes" id="UP000184245"/>
    </source>
</evidence>
<sequence>DGKTWYYLKSSGAMATGWLLDGKTWYYLKDSGAMATGWIQVGGKWYYLRSNGAMASNTWIGKYYVNGSGVWTKTR</sequence>
<gene>
    <name evidence="3" type="ORF">SAMN02745158_03028</name>
</gene>
<dbReference type="Pfam" id="PF19127">
    <property type="entry name" value="Choline_bind_3"/>
    <property type="match status" value="1"/>
</dbReference>
<dbReference type="Pfam" id="PF01473">
    <property type="entry name" value="Choline_bind_1"/>
    <property type="match status" value="1"/>
</dbReference>
<keyword evidence="1" id="KW-0677">Repeat</keyword>
<dbReference type="AlphaFoldDB" id="A0A1M5A562"/>
<dbReference type="EMBL" id="FQVI01000018">
    <property type="protein sequence ID" value="SHF25106.1"/>
    <property type="molecule type" value="Genomic_DNA"/>
</dbReference>
<evidence type="ECO:0000256" key="1">
    <source>
        <dbReference type="ARBA" id="ARBA00022737"/>
    </source>
</evidence>
<keyword evidence="4" id="KW-1185">Reference proteome</keyword>
<protein>
    <submittedName>
        <fullName evidence="3">Putative cell wall binding repeat-containing protein</fullName>
    </submittedName>
</protein>
<dbReference type="STRING" id="1122155.SAMN02745158_03028"/>
<reference evidence="3 4" key="1">
    <citation type="submission" date="2016-11" db="EMBL/GenBank/DDBJ databases">
        <authorList>
            <person name="Jaros S."/>
            <person name="Januszkiewicz K."/>
            <person name="Wedrychowicz H."/>
        </authorList>
    </citation>
    <scope>NUCLEOTIDE SEQUENCE [LARGE SCALE GENOMIC DNA]</scope>
    <source>
        <strain evidence="3 4">DSM 17459</strain>
    </source>
</reference>
<name>A0A1M5A562_9CLOT</name>
<organism evidence="3 4">
    <name type="scientific">Lactonifactor longoviformis DSM 17459</name>
    <dbReference type="NCBI Taxonomy" id="1122155"/>
    <lineage>
        <taxon>Bacteria</taxon>
        <taxon>Bacillati</taxon>
        <taxon>Bacillota</taxon>
        <taxon>Clostridia</taxon>
        <taxon>Eubacteriales</taxon>
        <taxon>Clostridiaceae</taxon>
        <taxon>Lactonifactor</taxon>
    </lineage>
</organism>
<dbReference type="InterPro" id="IPR018337">
    <property type="entry name" value="Cell_wall/Cho-bd_repeat"/>
</dbReference>
<dbReference type="PROSITE" id="PS51170">
    <property type="entry name" value="CW"/>
    <property type="match status" value="2"/>
</dbReference>
<evidence type="ECO:0000313" key="3">
    <source>
        <dbReference type="EMBL" id="SHF25106.1"/>
    </source>
</evidence>
<proteinExistence type="predicted"/>
<feature type="repeat" description="Cell wall-binding" evidence="2">
    <location>
        <begin position="15"/>
        <end position="34"/>
    </location>
</feature>
<evidence type="ECO:0000256" key="2">
    <source>
        <dbReference type="PROSITE-ProRule" id="PRU00591"/>
    </source>
</evidence>
<dbReference type="Proteomes" id="UP000184245">
    <property type="component" value="Unassembled WGS sequence"/>
</dbReference>
<feature type="non-terminal residue" evidence="3">
    <location>
        <position position="1"/>
    </location>
</feature>
<accession>A0A1M5A562</accession>